<evidence type="ECO:0000313" key="2">
    <source>
        <dbReference type="Proteomes" id="UP001237207"/>
    </source>
</evidence>
<organism evidence="1 2">
    <name type="scientific">Oikeobacillus pervagus</name>
    <dbReference type="NCBI Taxonomy" id="1325931"/>
    <lineage>
        <taxon>Bacteria</taxon>
        <taxon>Bacillati</taxon>
        <taxon>Bacillota</taxon>
        <taxon>Bacilli</taxon>
        <taxon>Bacillales</taxon>
        <taxon>Bacillaceae</taxon>
        <taxon>Oikeobacillus</taxon>
    </lineage>
</organism>
<reference evidence="1" key="1">
    <citation type="submission" date="2023-07" db="EMBL/GenBank/DDBJ databases">
        <title>Genomic Encyclopedia of Type Strains, Phase IV (KMG-IV): sequencing the most valuable type-strain genomes for metagenomic binning, comparative biology and taxonomic classification.</title>
        <authorList>
            <person name="Goeker M."/>
        </authorList>
    </citation>
    <scope>NUCLEOTIDE SEQUENCE</scope>
    <source>
        <strain evidence="1">DSM 23947</strain>
    </source>
</reference>
<dbReference type="RefSeq" id="WP_307258586.1">
    <property type="nucleotide sequence ID" value="NZ_JAUSUC010000055.1"/>
</dbReference>
<proteinExistence type="predicted"/>
<dbReference type="EMBL" id="JAUSUC010000055">
    <property type="protein sequence ID" value="MDQ0216522.1"/>
    <property type="molecule type" value="Genomic_DNA"/>
</dbReference>
<accession>A0AAJ1T3G3</accession>
<keyword evidence="2" id="KW-1185">Reference proteome</keyword>
<dbReference type="InterPro" id="IPR026988">
    <property type="entry name" value="YaaC-like"/>
</dbReference>
<protein>
    <recommendedName>
        <fullName evidence="3">YaaC</fullName>
    </recommendedName>
</protein>
<gene>
    <name evidence="1" type="ORF">J2S13_002982</name>
</gene>
<name>A0AAJ1T3G3_9BACI</name>
<evidence type="ECO:0000313" key="1">
    <source>
        <dbReference type="EMBL" id="MDQ0216522.1"/>
    </source>
</evidence>
<dbReference type="Pfam" id="PF14175">
    <property type="entry name" value="YaaC"/>
    <property type="match status" value="1"/>
</dbReference>
<comment type="caution">
    <text evidence="1">The sequence shown here is derived from an EMBL/GenBank/DDBJ whole genome shotgun (WGS) entry which is preliminary data.</text>
</comment>
<evidence type="ECO:0008006" key="3">
    <source>
        <dbReference type="Google" id="ProtNLM"/>
    </source>
</evidence>
<dbReference type="Proteomes" id="UP001237207">
    <property type="component" value="Unassembled WGS sequence"/>
</dbReference>
<dbReference type="AlphaFoldDB" id="A0AAJ1T3G3"/>
<sequence length="319" mass="37758">MKDSKEALYSILNQFKSASTAQKYLLKQYNKLENDNNTSLSYDNCYRFIYFLDHGELYLRQAKKVPIEIKPILAFYGATHLIKACLITVDPLYPETTTVLAHGLSARKRKKQNFRFIHDEVKIQKNGLFSHSIDKMFGITQLEGEKLTMKQLLSQIPELSDTFHFHYHYHTHFSLQWKDSTLLLLNKKILDHYHVGVERFIQYLRSISNILIKDYNDSYFLVELQNENADTAFLRYNAEEKVFGIPLKKEDLSPLPELMIHYCILYNLSMIARYETEWWGELLKTFPNEDLPFIQKFLSVTLEKIPFLITQFLIEKEEE</sequence>